<keyword evidence="8" id="KW-1185">Reference proteome</keyword>
<dbReference type="RefSeq" id="WP_326755197.1">
    <property type="nucleotide sequence ID" value="NZ_CP109134.1"/>
</dbReference>
<evidence type="ECO:0000313" key="8">
    <source>
        <dbReference type="Proteomes" id="UP001335325"/>
    </source>
</evidence>
<dbReference type="InterPro" id="IPR050109">
    <property type="entry name" value="HTH-type_TetR-like_transc_reg"/>
</dbReference>
<evidence type="ECO:0000256" key="4">
    <source>
        <dbReference type="PROSITE-ProRule" id="PRU00335"/>
    </source>
</evidence>
<feature type="region of interest" description="Disordered" evidence="5">
    <location>
        <begin position="1"/>
        <end position="26"/>
    </location>
</feature>
<reference evidence="7 8" key="1">
    <citation type="submission" date="2022-10" db="EMBL/GenBank/DDBJ databases">
        <title>The complete genomes of actinobacterial strains from the NBC collection.</title>
        <authorList>
            <person name="Joergensen T.S."/>
            <person name="Alvarez Arevalo M."/>
            <person name="Sterndorff E.B."/>
            <person name="Faurdal D."/>
            <person name="Vuksanovic O."/>
            <person name="Mourched A.-S."/>
            <person name="Charusanti P."/>
            <person name="Shaw S."/>
            <person name="Blin K."/>
            <person name="Weber T."/>
        </authorList>
    </citation>
    <scope>NUCLEOTIDE SEQUENCE [LARGE SCALE GENOMIC DNA]</scope>
    <source>
        <strain evidence="7 8">NBC 01753</strain>
    </source>
</reference>
<evidence type="ECO:0000256" key="1">
    <source>
        <dbReference type="ARBA" id="ARBA00023015"/>
    </source>
</evidence>
<evidence type="ECO:0000259" key="6">
    <source>
        <dbReference type="PROSITE" id="PS50977"/>
    </source>
</evidence>
<dbReference type="InterPro" id="IPR023772">
    <property type="entry name" value="DNA-bd_HTH_TetR-type_CS"/>
</dbReference>
<evidence type="ECO:0000256" key="2">
    <source>
        <dbReference type="ARBA" id="ARBA00023125"/>
    </source>
</evidence>
<dbReference type="PROSITE" id="PS01081">
    <property type="entry name" value="HTH_TETR_1"/>
    <property type="match status" value="1"/>
</dbReference>
<dbReference type="PRINTS" id="PR00455">
    <property type="entry name" value="HTHTETR"/>
</dbReference>
<accession>A0ABZ1GTI1</accession>
<dbReference type="PROSITE" id="PS50977">
    <property type="entry name" value="HTH_TETR_2"/>
    <property type="match status" value="1"/>
</dbReference>
<dbReference type="EMBL" id="CP109134">
    <property type="protein sequence ID" value="WSD09435.1"/>
    <property type="molecule type" value="Genomic_DNA"/>
</dbReference>
<feature type="DNA-binding region" description="H-T-H motif" evidence="4">
    <location>
        <begin position="50"/>
        <end position="69"/>
    </location>
</feature>
<dbReference type="GeneID" id="91546745"/>
<keyword evidence="1" id="KW-0805">Transcription regulation</keyword>
<name>A0ABZ1GTI1_9ACTN</name>
<dbReference type="Pfam" id="PF00440">
    <property type="entry name" value="TetR_N"/>
    <property type="match status" value="1"/>
</dbReference>
<organism evidence="7 8">
    <name type="scientific">Streptomyces hirsutus</name>
    <dbReference type="NCBI Taxonomy" id="35620"/>
    <lineage>
        <taxon>Bacteria</taxon>
        <taxon>Bacillati</taxon>
        <taxon>Actinomycetota</taxon>
        <taxon>Actinomycetes</taxon>
        <taxon>Kitasatosporales</taxon>
        <taxon>Streptomycetaceae</taxon>
        <taxon>Streptomyces</taxon>
    </lineage>
</organism>
<feature type="compositionally biased region" description="Polar residues" evidence="5">
    <location>
        <begin position="8"/>
        <end position="19"/>
    </location>
</feature>
<dbReference type="Gene3D" id="1.10.10.60">
    <property type="entry name" value="Homeodomain-like"/>
    <property type="match status" value="1"/>
</dbReference>
<dbReference type="Pfam" id="PF17754">
    <property type="entry name" value="TetR_C_14"/>
    <property type="match status" value="1"/>
</dbReference>
<protein>
    <submittedName>
        <fullName evidence="7">TetR family transcriptional regulator</fullName>
    </submittedName>
</protein>
<dbReference type="InterPro" id="IPR009057">
    <property type="entry name" value="Homeodomain-like_sf"/>
</dbReference>
<keyword evidence="2 4" id="KW-0238">DNA-binding</keyword>
<dbReference type="SUPFAM" id="SSF46689">
    <property type="entry name" value="Homeodomain-like"/>
    <property type="match status" value="1"/>
</dbReference>
<evidence type="ECO:0000256" key="5">
    <source>
        <dbReference type="SAM" id="MobiDB-lite"/>
    </source>
</evidence>
<sequence length="215" mass="23044">MADLDTTAPASGTAPSGRSSLRERTRAAMRAEVSDVAFRLFAERGFDNTTVEQIAAAAGLSRTTFFRYFGTKEELVLGRVSEFGRQVADALAARPAEERPWDALRRAFDVIAEPQTGEPGPPMDMIRLLSDACALMTRHWEKTQGWQSMLAPEISRRLGGPDPAIDMRANALAAAAISCLDAATDAWTAGGGATSMPDLVDQAMGILRESDDVPG</sequence>
<dbReference type="Proteomes" id="UP001335325">
    <property type="component" value="Chromosome"/>
</dbReference>
<evidence type="ECO:0000256" key="3">
    <source>
        <dbReference type="ARBA" id="ARBA00023163"/>
    </source>
</evidence>
<feature type="domain" description="HTH tetR-type" evidence="6">
    <location>
        <begin position="27"/>
        <end position="87"/>
    </location>
</feature>
<dbReference type="PANTHER" id="PTHR30055:SF238">
    <property type="entry name" value="MYCOFACTOCIN BIOSYNTHESIS TRANSCRIPTIONAL REGULATOR MFTR-RELATED"/>
    <property type="match status" value="1"/>
</dbReference>
<dbReference type="InterPro" id="IPR041347">
    <property type="entry name" value="MftR_C"/>
</dbReference>
<evidence type="ECO:0000313" key="7">
    <source>
        <dbReference type="EMBL" id="WSD09435.1"/>
    </source>
</evidence>
<keyword evidence="3" id="KW-0804">Transcription</keyword>
<gene>
    <name evidence="7" type="ORF">OIE73_29245</name>
</gene>
<dbReference type="PANTHER" id="PTHR30055">
    <property type="entry name" value="HTH-TYPE TRANSCRIPTIONAL REGULATOR RUTR"/>
    <property type="match status" value="1"/>
</dbReference>
<dbReference type="InterPro" id="IPR001647">
    <property type="entry name" value="HTH_TetR"/>
</dbReference>
<proteinExistence type="predicted"/>
<dbReference type="Gene3D" id="1.10.357.10">
    <property type="entry name" value="Tetracycline Repressor, domain 2"/>
    <property type="match status" value="1"/>
</dbReference>